<proteinExistence type="predicted"/>
<reference evidence="2" key="1">
    <citation type="submission" date="2021-04" db="EMBL/GenBank/DDBJ databases">
        <title>Genome based classification of Actinospica acidithermotolerans sp. nov., an actinobacterium isolated from an Indonesian hot spring.</title>
        <authorList>
            <person name="Kusuma A.B."/>
            <person name="Putra K.E."/>
            <person name="Nafisah S."/>
            <person name="Loh J."/>
            <person name="Nouioui I."/>
            <person name="Goodfellow M."/>
        </authorList>
    </citation>
    <scope>NUCLEOTIDE SEQUENCE</scope>
    <source>
        <strain evidence="2">CSCA 57</strain>
    </source>
</reference>
<dbReference type="Proteomes" id="UP000675781">
    <property type="component" value="Unassembled WGS sequence"/>
</dbReference>
<keyword evidence="1" id="KW-0812">Transmembrane</keyword>
<evidence type="ECO:0000313" key="2">
    <source>
        <dbReference type="EMBL" id="MBR7839239.1"/>
    </source>
</evidence>
<keyword evidence="1" id="KW-1133">Transmembrane helix</keyword>
<protein>
    <submittedName>
        <fullName evidence="2">Uncharacterized protein</fullName>
    </submittedName>
</protein>
<name>A0A941F1G2_9ACTN</name>
<evidence type="ECO:0000256" key="1">
    <source>
        <dbReference type="SAM" id="Phobius"/>
    </source>
</evidence>
<organism evidence="2 3">
    <name type="scientific">Actinospica durhamensis</name>
    <dbReference type="NCBI Taxonomy" id="1508375"/>
    <lineage>
        <taxon>Bacteria</taxon>
        <taxon>Bacillati</taxon>
        <taxon>Actinomycetota</taxon>
        <taxon>Actinomycetes</taxon>
        <taxon>Catenulisporales</taxon>
        <taxon>Actinospicaceae</taxon>
        <taxon>Actinospica</taxon>
    </lineage>
</organism>
<evidence type="ECO:0000313" key="3">
    <source>
        <dbReference type="Proteomes" id="UP000675781"/>
    </source>
</evidence>
<sequence>MQAFGRITVAVLLFTASLLAYCDFRGVLSWLERTNRRYRERDHHARLRYQVILSLLMCIAVLIFISEVVTLVKD</sequence>
<feature type="transmembrane region" description="Helical" evidence="1">
    <location>
        <begin position="49"/>
        <end position="72"/>
    </location>
</feature>
<keyword evidence="3" id="KW-1185">Reference proteome</keyword>
<accession>A0A941F1G2</accession>
<gene>
    <name evidence="2" type="ORF">KDL01_38615</name>
</gene>
<keyword evidence="1" id="KW-0472">Membrane</keyword>
<dbReference type="RefSeq" id="WP_212533678.1">
    <property type="nucleotide sequence ID" value="NZ_JAGSOG010000402.1"/>
</dbReference>
<comment type="caution">
    <text evidence="2">The sequence shown here is derived from an EMBL/GenBank/DDBJ whole genome shotgun (WGS) entry which is preliminary data.</text>
</comment>
<dbReference type="AlphaFoldDB" id="A0A941F1G2"/>
<dbReference type="EMBL" id="JAGSOG010000402">
    <property type="protein sequence ID" value="MBR7839239.1"/>
    <property type="molecule type" value="Genomic_DNA"/>
</dbReference>
<feature type="transmembrane region" description="Helical" evidence="1">
    <location>
        <begin position="6"/>
        <end position="28"/>
    </location>
</feature>